<dbReference type="InterPro" id="IPR036259">
    <property type="entry name" value="MFS_trans_sf"/>
</dbReference>
<feature type="transmembrane region" description="Helical" evidence="6">
    <location>
        <begin position="290"/>
        <end position="312"/>
    </location>
</feature>
<dbReference type="OrthoDB" id="5412728at2"/>
<feature type="transmembrane region" description="Helical" evidence="6">
    <location>
        <begin position="34"/>
        <end position="56"/>
    </location>
</feature>
<keyword evidence="9" id="KW-1185">Reference proteome</keyword>
<dbReference type="InterPro" id="IPR020846">
    <property type="entry name" value="MFS_dom"/>
</dbReference>
<feature type="transmembrane region" description="Helical" evidence="6">
    <location>
        <begin position="63"/>
        <end position="83"/>
    </location>
</feature>
<organism evidence="8 9">
    <name type="scientific">Phreatobacter aquaticus</name>
    <dbReference type="NCBI Taxonomy" id="2570229"/>
    <lineage>
        <taxon>Bacteria</taxon>
        <taxon>Pseudomonadati</taxon>
        <taxon>Pseudomonadota</taxon>
        <taxon>Alphaproteobacteria</taxon>
        <taxon>Hyphomicrobiales</taxon>
        <taxon>Phreatobacteraceae</taxon>
        <taxon>Phreatobacter</taxon>
    </lineage>
</organism>
<evidence type="ECO:0000256" key="3">
    <source>
        <dbReference type="ARBA" id="ARBA00022692"/>
    </source>
</evidence>
<reference evidence="8 9" key="1">
    <citation type="submission" date="2019-04" db="EMBL/GenBank/DDBJ databases">
        <title>Phreatobacter aquaticus sp. nov.</title>
        <authorList>
            <person name="Choi A."/>
            <person name="Baek K."/>
        </authorList>
    </citation>
    <scope>NUCLEOTIDE SEQUENCE [LARGE SCALE GENOMIC DNA]</scope>
    <source>
        <strain evidence="8 9">NMCR1094</strain>
    </source>
</reference>
<sequence>MCLGQVGNLVPHVILQAIMARHLMPAWGLSATEAGLMASAYALGYMLAVPVLVTLTDRIDARLILTGGSAASGLCTIGLGLFADGALSAALFWGLAGMSFAGAYMPGLKAMTDRLSGADPSRAIAFYTSCFALGVGLSFLLGQVIADRFGWRAAFVVTGFGPLVMVAVGLWLKPVAPKPSGGRLLDFRPVFANRQALGYIFAYSIHCLELYGWRTWIVGFWSFIAASRGGLVPIDALALSFLVSVISMPASLIGNELAMRFGRHATIARIMNAASLIAIAIAIGVEAPPALLLCLVFLYAVAIPADSGALTAGMSAAATTSHRGATMALHTTMGFAFSAIGAWSSGLMLDLAGGPASASGWRAMFGLFAVIGLAGPLALWWSRR</sequence>
<dbReference type="GO" id="GO:0005886">
    <property type="term" value="C:plasma membrane"/>
    <property type="evidence" value="ECO:0007669"/>
    <property type="project" value="UniProtKB-SubCell"/>
</dbReference>
<dbReference type="PANTHER" id="PTHR43124">
    <property type="entry name" value="PURINE EFFLUX PUMP PBUE"/>
    <property type="match status" value="1"/>
</dbReference>
<dbReference type="EMBL" id="CP039865">
    <property type="protein sequence ID" value="QCK88826.1"/>
    <property type="molecule type" value="Genomic_DNA"/>
</dbReference>
<evidence type="ECO:0000259" key="7">
    <source>
        <dbReference type="PROSITE" id="PS50850"/>
    </source>
</evidence>
<feature type="transmembrane region" description="Helical" evidence="6">
    <location>
        <begin position="89"/>
        <end position="112"/>
    </location>
</feature>
<evidence type="ECO:0000313" key="8">
    <source>
        <dbReference type="EMBL" id="QCK88826.1"/>
    </source>
</evidence>
<gene>
    <name evidence="8" type="ORF">E8L99_16130</name>
</gene>
<protein>
    <submittedName>
        <fullName evidence="8">MFS transporter</fullName>
    </submittedName>
</protein>
<proteinExistence type="predicted"/>
<dbReference type="PROSITE" id="PS50850">
    <property type="entry name" value="MFS"/>
    <property type="match status" value="1"/>
</dbReference>
<feature type="transmembrane region" description="Helical" evidence="6">
    <location>
        <begin position="363"/>
        <end position="381"/>
    </location>
</feature>
<feature type="transmembrane region" description="Helical" evidence="6">
    <location>
        <begin position="124"/>
        <end position="145"/>
    </location>
</feature>
<keyword evidence="5 6" id="KW-0472">Membrane</keyword>
<feature type="transmembrane region" description="Helical" evidence="6">
    <location>
        <begin position="196"/>
        <end position="224"/>
    </location>
</feature>
<feature type="transmembrane region" description="Helical" evidence="6">
    <location>
        <begin position="236"/>
        <end position="254"/>
    </location>
</feature>
<evidence type="ECO:0000256" key="5">
    <source>
        <dbReference type="ARBA" id="ARBA00023136"/>
    </source>
</evidence>
<name>A0A4D7QTL1_9HYPH</name>
<feature type="domain" description="Major facilitator superfamily (MFS) profile" evidence="7">
    <location>
        <begin position="1"/>
        <end position="384"/>
    </location>
</feature>
<evidence type="ECO:0000256" key="4">
    <source>
        <dbReference type="ARBA" id="ARBA00022989"/>
    </source>
</evidence>
<dbReference type="Gene3D" id="1.20.1250.20">
    <property type="entry name" value="MFS general substrate transporter like domains"/>
    <property type="match status" value="1"/>
</dbReference>
<dbReference type="AlphaFoldDB" id="A0A4D7QTL1"/>
<evidence type="ECO:0000256" key="6">
    <source>
        <dbReference type="SAM" id="Phobius"/>
    </source>
</evidence>
<keyword evidence="3 6" id="KW-0812">Transmembrane</keyword>
<accession>A0A4D7QTL1</accession>
<dbReference type="Proteomes" id="UP000298588">
    <property type="component" value="Chromosome"/>
</dbReference>
<evidence type="ECO:0000256" key="2">
    <source>
        <dbReference type="ARBA" id="ARBA00022475"/>
    </source>
</evidence>
<comment type="subcellular location">
    <subcellularLocation>
        <location evidence="1">Cell membrane</location>
        <topology evidence="1">Multi-pass membrane protein</topology>
    </subcellularLocation>
</comment>
<dbReference type="InterPro" id="IPR011701">
    <property type="entry name" value="MFS"/>
</dbReference>
<keyword evidence="4 6" id="KW-1133">Transmembrane helix</keyword>
<dbReference type="KEGG" id="paqt:E8L99_16130"/>
<dbReference type="InterPro" id="IPR050189">
    <property type="entry name" value="MFS_Efflux_Transporters"/>
</dbReference>
<feature type="transmembrane region" description="Helical" evidence="6">
    <location>
        <begin position="151"/>
        <end position="175"/>
    </location>
</feature>
<evidence type="ECO:0000313" key="9">
    <source>
        <dbReference type="Proteomes" id="UP000298588"/>
    </source>
</evidence>
<feature type="transmembrane region" description="Helical" evidence="6">
    <location>
        <begin position="266"/>
        <end position="284"/>
    </location>
</feature>
<dbReference type="Pfam" id="PF07690">
    <property type="entry name" value="MFS_1"/>
    <property type="match status" value="1"/>
</dbReference>
<dbReference type="SUPFAM" id="SSF103473">
    <property type="entry name" value="MFS general substrate transporter"/>
    <property type="match status" value="1"/>
</dbReference>
<dbReference type="PANTHER" id="PTHR43124:SF3">
    <property type="entry name" value="CHLORAMPHENICOL EFFLUX PUMP RV0191"/>
    <property type="match status" value="1"/>
</dbReference>
<feature type="transmembrane region" description="Helical" evidence="6">
    <location>
        <begin position="324"/>
        <end position="343"/>
    </location>
</feature>
<keyword evidence="2" id="KW-1003">Cell membrane</keyword>
<evidence type="ECO:0000256" key="1">
    <source>
        <dbReference type="ARBA" id="ARBA00004651"/>
    </source>
</evidence>
<dbReference type="GO" id="GO:0022857">
    <property type="term" value="F:transmembrane transporter activity"/>
    <property type="evidence" value="ECO:0007669"/>
    <property type="project" value="InterPro"/>
</dbReference>